<dbReference type="PANTHER" id="PTHR48079:SF6">
    <property type="entry name" value="NAD(P)-BINDING DOMAIN-CONTAINING PROTEIN-RELATED"/>
    <property type="match status" value="1"/>
</dbReference>
<dbReference type="STRING" id="1141098.A0A1Y2DC32"/>
<proteinExistence type="predicted"/>
<dbReference type="InterPro" id="IPR016040">
    <property type="entry name" value="NAD(P)-bd_dom"/>
</dbReference>
<gene>
    <name evidence="2" type="ORF">BCR38DRAFT_450167</name>
</gene>
<dbReference type="FunCoup" id="A0A1Y2DC32">
    <property type="interactions" value="24"/>
</dbReference>
<accession>A0A1Y2DC32</accession>
<evidence type="ECO:0000313" key="3">
    <source>
        <dbReference type="Proteomes" id="UP000193689"/>
    </source>
</evidence>
<dbReference type="GeneID" id="63777565"/>
<evidence type="ECO:0000313" key="2">
    <source>
        <dbReference type="EMBL" id="ORY56832.1"/>
    </source>
</evidence>
<dbReference type="PANTHER" id="PTHR48079">
    <property type="entry name" value="PROTEIN YEEZ"/>
    <property type="match status" value="1"/>
</dbReference>
<keyword evidence="3" id="KW-1185">Reference proteome</keyword>
<dbReference type="InterPro" id="IPR036291">
    <property type="entry name" value="NAD(P)-bd_dom_sf"/>
</dbReference>
<dbReference type="RefSeq" id="XP_040710299.1">
    <property type="nucleotide sequence ID" value="XM_040861353.1"/>
</dbReference>
<reference evidence="2 3" key="1">
    <citation type="submission" date="2016-07" db="EMBL/GenBank/DDBJ databases">
        <title>Pervasive Adenine N6-methylation of Active Genes in Fungi.</title>
        <authorList>
            <consortium name="DOE Joint Genome Institute"/>
            <person name="Mondo S.J."/>
            <person name="Dannebaum R.O."/>
            <person name="Kuo R.C."/>
            <person name="Labutti K."/>
            <person name="Haridas S."/>
            <person name="Kuo A."/>
            <person name="Salamov A."/>
            <person name="Ahrendt S.R."/>
            <person name="Lipzen A."/>
            <person name="Sullivan W."/>
            <person name="Andreopoulos W.B."/>
            <person name="Clum A."/>
            <person name="Lindquist E."/>
            <person name="Daum C."/>
            <person name="Ramamoorthy G.K."/>
            <person name="Gryganskyi A."/>
            <person name="Culley D."/>
            <person name="Magnuson J.K."/>
            <person name="James T.Y."/>
            <person name="O'Malley M.A."/>
            <person name="Stajich J.E."/>
            <person name="Spatafora J.W."/>
            <person name="Visel A."/>
            <person name="Grigoriev I.V."/>
        </authorList>
    </citation>
    <scope>NUCLEOTIDE SEQUENCE [LARGE SCALE GENOMIC DNA]</scope>
    <source>
        <strain evidence="2 3">CBS 129021</strain>
    </source>
</reference>
<dbReference type="Proteomes" id="UP000193689">
    <property type="component" value="Unassembled WGS sequence"/>
</dbReference>
<dbReference type="GO" id="GO:0005737">
    <property type="term" value="C:cytoplasm"/>
    <property type="evidence" value="ECO:0007669"/>
    <property type="project" value="TreeGrafter"/>
</dbReference>
<dbReference type="Gene3D" id="3.40.50.720">
    <property type="entry name" value="NAD(P)-binding Rossmann-like Domain"/>
    <property type="match status" value="1"/>
</dbReference>
<protein>
    <recommendedName>
        <fullName evidence="1">NAD(P)-binding domain-containing protein</fullName>
    </recommendedName>
</protein>
<evidence type="ECO:0000259" key="1">
    <source>
        <dbReference type="Pfam" id="PF13460"/>
    </source>
</evidence>
<comment type="caution">
    <text evidence="2">The sequence shown here is derived from an EMBL/GenBank/DDBJ whole genome shotgun (WGS) entry which is preliminary data.</text>
</comment>
<feature type="domain" description="NAD(P)-binding" evidence="1">
    <location>
        <begin position="55"/>
        <end position="153"/>
    </location>
</feature>
<dbReference type="GO" id="GO:0004029">
    <property type="term" value="F:aldehyde dehydrogenase (NAD+) activity"/>
    <property type="evidence" value="ECO:0007669"/>
    <property type="project" value="TreeGrafter"/>
</dbReference>
<dbReference type="Pfam" id="PF13460">
    <property type="entry name" value="NAD_binding_10"/>
    <property type="match status" value="1"/>
</dbReference>
<organism evidence="2 3">
    <name type="scientific">Pseudomassariella vexata</name>
    <dbReference type="NCBI Taxonomy" id="1141098"/>
    <lineage>
        <taxon>Eukaryota</taxon>
        <taxon>Fungi</taxon>
        <taxon>Dikarya</taxon>
        <taxon>Ascomycota</taxon>
        <taxon>Pezizomycotina</taxon>
        <taxon>Sordariomycetes</taxon>
        <taxon>Xylariomycetidae</taxon>
        <taxon>Amphisphaeriales</taxon>
        <taxon>Pseudomassariaceae</taxon>
        <taxon>Pseudomassariella</taxon>
    </lineage>
</organism>
<dbReference type="InParanoid" id="A0A1Y2DC32"/>
<dbReference type="AlphaFoldDB" id="A0A1Y2DC32"/>
<sequence>MTVFARREAQRWESNWGSNLGRFITVPRSKPPRIHSAYLGVIRVLLQMPQLFFIGGTGHVGGAVLDRLVELHPNVLVKVLVRTQGKASRLMSKYPKVQTVIGALDSFDEIESSCRAADIVVNTAPDVTHEASYQVILRGMKSRETKGYYIHTSGASLIWDEPKGSKDARVWDDIGDIGDLTSMDVTCTHSATDKIVREAAQEINIAIISPGGVGGLSPSIEHPTPITTPGILLTARAFNSGFQIDEGQNRHSWIHVLDIAEIYLKLIGHALDGNATVEGLQLWGPEAYYFATSEEISFADFITGLVPVLHKHGVIQSTEIKPVSVIDAARASIWGKDYKPDAAPPPEDSWAMHISILYGINMRIRGSRMFKLGWMAERGSVVDTFEDVIAAHLALEQNRGKE</sequence>
<dbReference type="SUPFAM" id="SSF51735">
    <property type="entry name" value="NAD(P)-binding Rossmann-fold domains"/>
    <property type="match status" value="1"/>
</dbReference>
<dbReference type="OrthoDB" id="2130169at2759"/>
<name>A0A1Y2DC32_9PEZI</name>
<dbReference type="EMBL" id="MCFJ01000021">
    <property type="protein sequence ID" value="ORY56832.1"/>
    <property type="molecule type" value="Genomic_DNA"/>
</dbReference>
<dbReference type="InterPro" id="IPR051783">
    <property type="entry name" value="NAD(P)-dependent_oxidoreduct"/>
</dbReference>